<dbReference type="KEGG" id="nva:G3M78_03780"/>
<gene>
    <name evidence="2" type="ORF">G3M78_03780</name>
</gene>
<dbReference type="EMBL" id="CP048620">
    <property type="protein sequence ID" value="QPJ64560.1"/>
    <property type="molecule type" value="Genomic_DNA"/>
</dbReference>
<dbReference type="InterPro" id="IPR007607">
    <property type="entry name" value="BacA/B"/>
</dbReference>
<protein>
    <submittedName>
        <fullName evidence="2">Polymer-forming cytoskeletal protein</fullName>
    </submittedName>
</protein>
<proteinExistence type="inferred from homology"/>
<accession>A0A7T0G2P7</accession>
<comment type="similarity">
    <text evidence="1">Belongs to the bactofilin family.</text>
</comment>
<dbReference type="PANTHER" id="PTHR35024">
    <property type="entry name" value="HYPOTHETICAL CYTOSOLIC PROTEIN"/>
    <property type="match status" value="1"/>
</dbReference>
<dbReference type="Proteomes" id="UP000594464">
    <property type="component" value="Chromosome"/>
</dbReference>
<evidence type="ECO:0000256" key="1">
    <source>
        <dbReference type="ARBA" id="ARBA00044755"/>
    </source>
</evidence>
<sequence>MNSKPGDKNLKAYMSDDTVFKGVLSFTGAVRMDGKFEGRVETADTLIVGETGDLKAEIQVGTLVCKGKIEGSIFAKDRVELHSTSRIVGNIITPSLSMEQGSILDGNCNMSGKDGKIITLVKGESGEATVNQK</sequence>
<evidence type="ECO:0000313" key="3">
    <source>
        <dbReference type="Proteomes" id="UP000594464"/>
    </source>
</evidence>
<dbReference type="PANTHER" id="PTHR35024:SF4">
    <property type="entry name" value="POLYMER-FORMING CYTOSKELETAL PROTEIN"/>
    <property type="match status" value="1"/>
</dbReference>
<dbReference type="Pfam" id="PF04519">
    <property type="entry name" value="Bactofilin"/>
    <property type="match status" value="1"/>
</dbReference>
<reference evidence="3" key="1">
    <citation type="submission" date="2020-02" db="EMBL/GenBank/DDBJ databases">
        <title>Genomic and physiological characterization of two novel Nitrospinaceae genera.</title>
        <authorList>
            <person name="Mueller A.J."/>
            <person name="Jung M.-Y."/>
            <person name="Strachan C.R."/>
            <person name="Herbold C.W."/>
            <person name="Kirkegaard R.H."/>
            <person name="Daims H."/>
        </authorList>
    </citation>
    <scope>NUCLEOTIDE SEQUENCE [LARGE SCALE GENOMIC DNA]</scope>
</reference>
<dbReference type="AlphaFoldDB" id="A0A7T0G2P7"/>
<organism evidence="2 3">
    <name type="scientific">Candidatus Nitrohelix vancouverensis</name>
    <dbReference type="NCBI Taxonomy" id="2705534"/>
    <lineage>
        <taxon>Bacteria</taxon>
        <taxon>Pseudomonadati</taxon>
        <taxon>Nitrospinota/Tectimicrobiota group</taxon>
        <taxon>Nitrospinota</taxon>
        <taxon>Nitrospinia</taxon>
        <taxon>Nitrospinales</taxon>
        <taxon>Nitrospinaceae</taxon>
        <taxon>Candidatus Nitrohelix</taxon>
    </lineage>
</organism>
<evidence type="ECO:0000313" key="2">
    <source>
        <dbReference type="EMBL" id="QPJ64560.1"/>
    </source>
</evidence>
<name>A0A7T0G2P7_9BACT</name>